<keyword evidence="2" id="KW-1185">Reference proteome</keyword>
<dbReference type="Proteomes" id="UP000789405">
    <property type="component" value="Unassembled WGS sequence"/>
</dbReference>
<organism evidence="1 2">
    <name type="scientific">Dentiscutata erythropus</name>
    <dbReference type="NCBI Taxonomy" id="1348616"/>
    <lineage>
        <taxon>Eukaryota</taxon>
        <taxon>Fungi</taxon>
        <taxon>Fungi incertae sedis</taxon>
        <taxon>Mucoromycota</taxon>
        <taxon>Glomeromycotina</taxon>
        <taxon>Glomeromycetes</taxon>
        <taxon>Diversisporales</taxon>
        <taxon>Gigasporaceae</taxon>
        <taxon>Dentiscutata</taxon>
    </lineage>
</organism>
<feature type="non-terminal residue" evidence="1">
    <location>
        <position position="102"/>
    </location>
</feature>
<evidence type="ECO:0000313" key="1">
    <source>
        <dbReference type="EMBL" id="CAG8818878.1"/>
    </source>
</evidence>
<name>A0A9N9PGL0_9GLOM</name>
<feature type="non-terminal residue" evidence="1">
    <location>
        <position position="1"/>
    </location>
</feature>
<gene>
    <name evidence="1" type="ORF">DERYTH_LOCUS26694</name>
</gene>
<accession>A0A9N9PGL0</accession>
<dbReference type="EMBL" id="CAJVPY010057146">
    <property type="protein sequence ID" value="CAG8818878.1"/>
    <property type="molecule type" value="Genomic_DNA"/>
</dbReference>
<dbReference type="OrthoDB" id="2386695at2759"/>
<proteinExistence type="predicted"/>
<comment type="caution">
    <text evidence="1">The sequence shown here is derived from an EMBL/GenBank/DDBJ whole genome shotgun (WGS) entry which is preliminary data.</text>
</comment>
<evidence type="ECO:0000313" key="2">
    <source>
        <dbReference type="Proteomes" id="UP000789405"/>
    </source>
</evidence>
<sequence length="102" mass="12305">VHPATFGFQAQDYVNEQNSTYKKMNIRPFTTKKKMSNAKYFIKFSTKYPNPFNYFYSKIRLGTFTYDKSIEYMGYQKALADFIKNDFPRKKQLIKARRDWPL</sequence>
<protein>
    <submittedName>
        <fullName evidence="1">566_t:CDS:1</fullName>
    </submittedName>
</protein>
<dbReference type="AlphaFoldDB" id="A0A9N9PGL0"/>
<reference evidence="1" key="1">
    <citation type="submission" date="2021-06" db="EMBL/GenBank/DDBJ databases">
        <authorList>
            <person name="Kallberg Y."/>
            <person name="Tangrot J."/>
            <person name="Rosling A."/>
        </authorList>
    </citation>
    <scope>NUCLEOTIDE SEQUENCE</scope>
    <source>
        <strain evidence="1">MA453B</strain>
    </source>
</reference>